<organism evidence="1 2">
    <name type="scientific">Rhizobium miluonense</name>
    <dbReference type="NCBI Taxonomy" id="411945"/>
    <lineage>
        <taxon>Bacteria</taxon>
        <taxon>Pseudomonadati</taxon>
        <taxon>Pseudomonadota</taxon>
        <taxon>Alphaproteobacteria</taxon>
        <taxon>Hyphomicrobiales</taxon>
        <taxon>Rhizobiaceae</taxon>
        <taxon>Rhizobium/Agrobacterium group</taxon>
        <taxon>Rhizobium</taxon>
    </lineage>
</organism>
<reference evidence="2" key="1">
    <citation type="submission" date="2016-08" db="EMBL/GenBank/DDBJ databases">
        <authorList>
            <person name="Varghese N."/>
            <person name="Submissions Spin"/>
        </authorList>
    </citation>
    <scope>NUCLEOTIDE SEQUENCE [LARGE SCALE GENOMIC DNA]</scope>
    <source>
        <strain evidence="2">HAMBI 2971</strain>
    </source>
</reference>
<name>A0A1C3UXG4_9HYPH</name>
<evidence type="ECO:0000313" key="2">
    <source>
        <dbReference type="Proteomes" id="UP000199435"/>
    </source>
</evidence>
<keyword evidence="2" id="KW-1185">Reference proteome</keyword>
<dbReference type="EMBL" id="FMAH01000006">
    <property type="protein sequence ID" value="SCB20129.1"/>
    <property type="molecule type" value="Genomic_DNA"/>
</dbReference>
<evidence type="ECO:0000313" key="1">
    <source>
        <dbReference type="EMBL" id="SCB20129.1"/>
    </source>
</evidence>
<proteinExistence type="predicted"/>
<dbReference type="AlphaFoldDB" id="A0A1C3UXG4"/>
<sequence length="46" mass="4804">MIYPPVPGIDSKRVPYAADQLEANASILSGQPSVGTFESSGVINAR</sequence>
<gene>
    <name evidence="1" type="ORF">GA0061102_1006154</name>
</gene>
<protein>
    <submittedName>
        <fullName evidence="1">Uncharacterized protein</fullName>
    </submittedName>
</protein>
<accession>A0A1C3UXG4</accession>
<dbReference type="Proteomes" id="UP000199435">
    <property type="component" value="Unassembled WGS sequence"/>
</dbReference>